<keyword evidence="2 7" id="KW-0808">Transferase</keyword>
<evidence type="ECO:0000256" key="3">
    <source>
        <dbReference type="ARBA" id="ARBA00022692"/>
    </source>
</evidence>
<keyword evidence="10" id="KW-1185">Reference proteome</keyword>
<evidence type="ECO:0000256" key="7">
    <source>
        <dbReference type="RuleBase" id="RU079119"/>
    </source>
</evidence>
<proteinExistence type="inferred from homology"/>
<evidence type="ECO:0000256" key="5">
    <source>
        <dbReference type="ARBA" id="ARBA00023136"/>
    </source>
</evidence>
<dbReference type="PANTHER" id="PTHR22883">
    <property type="entry name" value="ZINC FINGER DHHC DOMAIN CONTAINING PROTEIN"/>
    <property type="match status" value="1"/>
</dbReference>
<name>A0A091DJJ5_FUKDA</name>
<comment type="domain">
    <text evidence="7">The DHHC domain is required for palmitoyltransferase activity.</text>
</comment>
<evidence type="ECO:0000256" key="4">
    <source>
        <dbReference type="ARBA" id="ARBA00022989"/>
    </source>
</evidence>
<comment type="catalytic activity">
    <reaction evidence="7">
        <text>L-cysteinyl-[protein] + hexadecanoyl-CoA = S-hexadecanoyl-L-cysteinyl-[protein] + CoA</text>
        <dbReference type="Rhea" id="RHEA:36683"/>
        <dbReference type="Rhea" id="RHEA-COMP:10131"/>
        <dbReference type="Rhea" id="RHEA-COMP:11032"/>
        <dbReference type="ChEBI" id="CHEBI:29950"/>
        <dbReference type="ChEBI" id="CHEBI:57287"/>
        <dbReference type="ChEBI" id="CHEBI:57379"/>
        <dbReference type="ChEBI" id="CHEBI:74151"/>
        <dbReference type="EC" id="2.3.1.225"/>
    </reaction>
</comment>
<dbReference type="EMBL" id="KN122430">
    <property type="protein sequence ID" value="KFO30460.1"/>
    <property type="molecule type" value="Genomic_DNA"/>
</dbReference>
<evidence type="ECO:0000256" key="6">
    <source>
        <dbReference type="ARBA" id="ARBA00023315"/>
    </source>
</evidence>
<dbReference type="GO" id="GO:0005794">
    <property type="term" value="C:Golgi apparatus"/>
    <property type="evidence" value="ECO:0007669"/>
    <property type="project" value="TreeGrafter"/>
</dbReference>
<dbReference type="Proteomes" id="UP000028990">
    <property type="component" value="Unassembled WGS sequence"/>
</dbReference>
<dbReference type="GO" id="GO:0005783">
    <property type="term" value="C:endoplasmic reticulum"/>
    <property type="evidence" value="ECO:0007669"/>
    <property type="project" value="TreeGrafter"/>
</dbReference>
<reference evidence="9 10" key="1">
    <citation type="submission" date="2013-11" db="EMBL/GenBank/DDBJ databases">
        <title>The Damaraland mole rat (Fukomys damarensis) genome and evolution of African mole rats.</title>
        <authorList>
            <person name="Gladyshev V.N."/>
            <person name="Fang X."/>
        </authorList>
    </citation>
    <scope>NUCLEOTIDE SEQUENCE [LARGE SCALE GENOMIC DNA]</scope>
    <source>
        <tissue evidence="9">Liver</tissue>
    </source>
</reference>
<feature type="transmembrane region" description="Helical" evidence="7">
    <location>
        <begin position="205"/>
        <end position="226"/>
    </location>
</feature>
<keyword evidence="6 7" id="KW-0012">Acyltransferase</keyword>
<dbReference type="PANTHER" id="PTHR22883:SF11">
    <property type="entry name" value="PALMITOYLTRANSFERASE ZDHHC21"/>
    <property type="match status" value="1"/>
</dbReference>
<dbReference type="GO" id="GO:0019706">
    <property type="term" value="F:protein-cysteine S-palmitoyltransferase activity"/>
    <property type="evidence" value="ECO:0007669"/>
    <property type="project" value="UniProtKB-EC"/>
</dbReference>
<accession>A0A091DJJ5</accession>
<evidence type="ECO:0000313" key="10">
    <source>
        <dbReference type="Proteomes" id="UP000028990"/>
    </source>
</evidence>
<evidence type="ECO:0000259" key="8">
    <source>
        <dbReference type="Pfam" id="PF01529"/>
    </source>
</evidence>
<organism evidence="9 10">
    <name type="scientific">Fukomys damarensis</name>
    <name type="common">Damaraland mole rat</name>
    <name type="synonym">Cryptomys damarensis</name>
    <dbReference type="NCBI Taxonomy" id="885580"/>
    <lineage>
        <taxon>Eukaryota</taxon>
        <taxon>Metazoa</taxon>
        <taxon>Chordata</taxon>
        <taxon>Craniata</taxon>
        <taxon>Vertebrata</taxon>
        <taxon>Euteleostomi</taxon>
        <taxon>Mammalia</taxon>
        <taxon>Eutheria</taxon>
        <taxon>Euarchontoglires</taxon>
        <taxon>Glires</taxon>
        <taxon>Rodentia</taxon>
        <taxon>Hystricomorpha</taxon>
        <taxon>Bathyergidae</taxon>
        <taxon>Fukomys</taxon>
    </lineage>
</organism>
<evidence type="ECO:0000256" key="2">
    <source>
        <dbReference type="ARBA" id="ARBA00022679"/>
    </source>
</evidence>
<keyword evidence="4 7" id="KW-1133">Transmembrane helix</keyword>
<feature type="transmembrane region" description="Helical" evidence="7">
    <location>
        <begin position="12"/>
        <end position="31"/>
    </location>
</feature>
<comment type="similarity">
    <text evidence="7">Belongs to the DHHC palmitoyltransferase family.</text>
</comment>
<evidence type="ECO:0000313" key="9">
    <source>
        <dbReference type="EMBL" id="KFO30460.1"/>
    </source>
</evidence>
<dbReference type="GO" id="GO:0016020">
    <property type="term" value="C:membrane"/>
    <property type="evidence" value="ECO:0007669"/>
    <property type="project" value="UniProtKB-SubCell"/>
</dbReference>
<comment type="subcellular location">
    <subcellularLocation>
        <location evidence="1">Membrane</location>
        <topology evidence="1">Multi-pass membrane protein</topology>
    </subcellularLocation>
</comment>
<keyword evidence="5 7" id="KW-0472">Membrane</keyword>
<dbReference type="PROSITE" id="PS50216">
    <property type="entry name" value="DHHC"/>
    <property type="match status" value="1"/>
</dbReference>
<feature type="transmembrane region" description="Helical" evidence="7">
    <location>
        <begin position="246"/>
        <end position="266"/>
    </location>
</feature>
<dbReference type="Pfam" id="PF01529">
    <property type="entry name" value="DHHC"/>
    <property type="match status" value="1"/>
</dbReference>
<dbReference type="GO" id="GO:0006612">
    <property type="term" value="P:protein targeting to membrane"/>
    <property type="evidence" value="ECO:0007669"/>
    <property type="project" value="TreeGrafter"/>
</dbReference>
<feature type="domain" description="Palmitoyltransferase DHHC" evidence="8">
    <location>
        <begin position="156"/>
        <end position="275"/>
    </location>
</feature>
<dbReference type="EC" id="2.3.1.225" evidence="7"/>
<evidence type="ECO:0000256" key="1">
    <source>
        <dbReference type="ARBA" id="ARBA00004141"/>
    </source>
</evidence>
<dbReference type="InterPro" id="IPR001594">
    <property type="entry name" value="Palmitoyltrfase_DHHC"/>
</dbReference>
<protein>
    <recommendedName>
        <fullName evidence="7">Palmitoyltransferase</fullName>
        <ecNumber evidence="7">2.3.1.225</ecNumber>
    </recommendedName>
</protein>
<dbReference type="InterPro" id="IPR039859">
    <property type="entry name" value="PFA4/ZDH16/20/ERF2-like"/>
</dbReference>
<keyword evidence="3 7" id="KW-0812">Transmembrane</keyword>
<sequence>MGLRIHFVVDPHGWCCMGMIVFVWLYNIILIPKIVLFPHYEEGHIPGILIIKDPKASGGSQETYAYEMKDLCHHLRDPHWTWEVLLKVKMRAPLTRTAAIPSDSEALSSSSDENSQVRIRKTITAGISKKIIRPRSSQTTLTHVSWVLPVDQREFWELCNKCNLMRPKRSHHCSRCGHCVRRMDHHCPWINNCVGEDNHWLFLQLCFYTELLTCYALMFSFCHYYYFLPLKKHNLDYFVFRHELAIMRLAAFMGITMFVGITGLFYTQLIGIITNGWSPRFVCDLLTVEDSAGVLSSIELHLMKAADNIMAGKTSDSSIKWQLCYDMSARTWWMVVFLVQLWGQALEESQPFTPQ</sequence>
<dbReference type="AlphaFoldDB" id="A0A091DJJ5"/>
<gene>
    <name evidence="9" type="ORF">H920_08156</name>
</gene>